<organism evidence="6 7">
    <name type="scientific">Cephalotus follicularis</name>
    <name type="common">Albany pitcher plant</name>
    <dbReference type="NCBI Taxonomy" id="3775"/>
    <lineage>
        <taxon>Eukaryota</taxon>
        <taxon>Viridiplantae</taxon>
        <taxon>Streptophyta</taxon>
        <taxon>Embryophyta</taxon>
        <taxon>Tracheophyta</taxon>
        <taxon>Spermatophyta</taxon>
        <taxon>Magnoliopsida</taxon>
        <taxon>eudicotyledons</taxon>
        <taxon>Gunneridae</taxon>
        <taxon>Pentapetalae</taxon>
        <taxon>rosids</taxon>
        <taxon>fabids</taxon>
        <taxon>Oxalidales</taxon>
        <taxon>Cephalotaceae</taxon>
        <taxon>Cephalotus</taxon>
    </lineage>
</organism>
<gene>
    <name evidence="6" type="ORF">CFOL_v3_03866</name>
</gene>
<keyword evidence="7" id="KW-1185">Reference proteome</keyword>
<evidence type="ECO:0000256" key="1">
    <source>
        <dbReference type="ARBA" id="ARBA00004123"/>
    </source>
</evidence>
<name>A0A1Q3AXF3_CEPFO</name>
<sequence>MDTNRSNSNYGGSSSKPKRHIKTPLQLKTLEKAYALGTYSSETRRAELSEKLGLTDRQLQNWFSSRRLRNKKESLSVKNPWKVPIVMGAAGASPESPLVDDEPGSDYESPQDDTDRGSDFGSSSESSSGSTRSDSKLKSGVPGTEPELQDEFVSTPRSNVDMPFSISACMKVLNQMPGVPPGGRMWCFATRLFMNKDKREMFIVLDDDLRFIWLHNERVKEGDI</sequence>
<dbReference type="EMBL" id="BDDD01000143">
    <property type="protein sequence ID" value="GAV60335.1"/>
    <property type="molecule type" value="Genomic_DNA"/>
</dbReference>
<feature type="region of interest" description="Disordered" evidence="4">
    <location>
        <begin position="89"/>
        <end position="156"/>
    </location>
</feature>
<reference evidence="7" key="1">
    <citation type="submission" date="2016-04" db="EMBL/GenBank/DDBJ databases">
        <title>Cephalotus genome sequencing.</title>
        <authorList>
            <person name="Fukushima K."/>
            <person name="Hasebe M."/>
            <person name="Fang X."/>
        </authorList>
    </citation>
    <scope>NUCLEOTIDE SEQUENCE [LARGE SCALE GENOMIC DNA]</scope>
    <source>
        <strain evidence="7">cv. St1</strain>
    </source>
</reference>
<feature type="domain" description="Homeobox" evidence="5">
    <location>
        <begin position="13"/>
        <end position="73"/>
    </location>
</feature>
<dbReference type="SUPFAM" id="SSF46689">
    <property type="entry name" value="Homeodomain-like"/>
    <property type="match status" value="1"/>
</dbReference>
<dbReference type="GO" id="GO:0006357">
    <property type="term" value="P:regulation of transcription by RNA polymerase II"/>
    <property type="evidence" value="ECO:0007669"/>
    <property type="project" value="InterPro"/>
</dbReference>
<keyword evidence="2 3" id="KW-0539">Nucleus</keyword>
<feature type="compositionally biased region" description="Acidic residues" evidence="4">
    <location>
        <begin position="98"/>
        <end position="112"/>
    </location>
</feature>
<dbReference type="AlphaFoldDB" id="A0A1Q3AXF3"/>
<keyword evidence="2 3" id="KW-0371">Homeobox</keyword>
<feature type="compositionally biased region" description="Low complexity" evidence="4">
    <location>
        <begin position="1"/>
        <end position="15"/>
    </location>
</feature>
<evidence type="ECO:0000313" key="6">
    <source>
        <dbReference type="EMBL" id="GAV60335.1"/>
    </source>
</evidence>
<dbReference type="InterPro" id="IPR044977">
    <property type="entry name" value="RLT1-3"/>
</dbReference>
<proteinExistence type="predicted"/>
<dbReference type="InParanoid" id="A0A1Q3AXF3"/>
<comment type="caution">
    <text evidence="6">The sequence shown here is derived from an EMBL/GenBank/DDBJ whole genome shotgun (WGS) entry which is preliminary data.</text>
</comment>
<keyword evidence="2 3" id="KW-0238">DNA-binding</keyword>
<evidence type="ECO:0000256" key="2">
    <source>
        <dbReference type="PROSITE-ProRule" id="PRU00108"/>
    </source>
</evidence>
<evidence type="ECO:0000256" key="3">
    <source>
        <dbReference type="RuleBase" id="RU000682"/>
    </source>
</evidence>
<feature type="region of interest" description="Disordered" evidence="4">
    <location>
        <begin position="1"/>
        <end position="26"/>
    </location>
</feature>
<dbReference type="CDD" id="cd00086">
    <property type="entry name" value="homeodomain"/>
    <property type="match status" value="1"/>
</dbReference>
<feature type="DNA-binding region" description="Homeobox" evidence="2">
    <location>
        <begin position="15"/>
        <end position="74"/>
    </location>
</feature>
<dbReference type="Proteomes" id="UP000187406">
    <property type="component" value="Unassembled WGS sequence"/>
</dbReference>
<dbReference type="Pfam" id="PF00046">
    <property type="entry name" value="Homeodomain"/>
    <property type="match status" value="1"/>
</dbReference>
<accession>A0A1Q3AXF3</accession>
<evidence type="ECO:0000259" key="5">
    <source>
        <dbReference type="PROSITE" id="PS50071"/>
    </source>
</evidence>
<dbReference type="InterPro" id="IPR001356">
    <property type="entry name" value="HD"/>
</dbReference>
<dbReference type="Gene3D" id="1.10.10.60">
    <property type="entry name" value="Homeodomain-like"/>
    <property type="match status" value="1"/>
</dbReference>
<dbReference type="PANTHER" id="PTHR36968">
    <property type="entry name" value="HOMEOBOX-DDT DOMAIN PROTEIN RLT2"/>
    <property type="match status" value="1"/>
</dbReference>
<dbReference type="InterPro" id="IPR009057">
    <property type="entry name" value="Homeodomain-like_sf"/>
</dbReference>
<protein>
    <submittedName>
        <fullName evidence="6">Homeobox domain-containing protein</fullName>
    </submittedName>
</protein>
<dbReference type="OrthoDB" id="6159439at2759"/>
<comment type="subcellular location">
    <subcellularLocation>
        <location evidence="1 2 3">Nucleus</location>
    </subcellularLocation>
</comment>
<dbReference type="SMART" id="SM00389">
    <property type="entry name" value="HOX"/>
    <property type="match status" value="1"/>
</dbReference>
<dbReference type="GO" id="GO:0003677">
    <property type="term" value="F:DNA binding"/>
    <property type="evidence" value="ECO:0007669"/>
    <property type="project" value="UniProtKB-UniRule"/>
</dbReference>
<evidence type="ECO:0000313" key="7">
    <source>
        <dbReference type="Proteomes" id="UP000187406"/>
    </source>
</evidence>
<dbReference type="GO" id="GO:0005634">
    <property type="term" value="C:nucleus"/>
    <property type="evidence" value="ECO:0007669"/>
    <property type="project" value="UniProtKB-SubCell"/>
</dbReference>
<feature type="compositionally biased region" description="Low complexity" evidence="4">
    <location>
        <begin position="119"/>
        <end position="132"/>
    </location>
</feature>
<dbReference type="STRING" id="3775.A0A1Q3AXF3"/>
<dbReference type="PANTHER" id="PTHR36968:SF13">
    <property type="entry name" value="HOMEOBOX-DDT DOMAIN PROTEIN RLT1"/>
    <property type="match status" value="1"/>
</dbReference>
<evidence type="ECO:0000256" key="4">
    <source>
        <dbReference type="SAM" id="MobiDB-lite"/>
    </source>
</evidence>
<dbReference type="PROSITE" id="PS50071">
    <property type="entry name" value="HOMEOBOX_2"/>
    <property type="match status" value="1"/>
</dbReference>